<evidence type="ECO:0000313" key="1">
    <source>
        <dbReference type="EMBL" id="NOJ26333.1"/>
    </source>
</evidence>
<protein>
    <submittedName>
        <fullName evidence="1">Uncharacterized protein</fullName>
    </submittedName>
</protein>
<comment type="caution">
    <text evidence="1">The sequence shown here is derived from an EMBL/GenBank/DDBJ whole genome shotgun (WGS) entry which is preliminary data.</text>
</comment>
<sequence length="90" mass="9922">MPILNSKFLVPDDLTDQQKYEIAKVFTAGTSGNPTRRVVDSMGVIRAPDYDPRKNNGYGNKAVSLAYSMTETEFITAINSIISIIYGDDT</sequence>
<reference evidence="1 2" key="1">
    <citation type="submission" date="2019-09" db="EMBL/GenBank/DDBJ databases">
        <title>Draft genome sequencing and comparative genomics of hatchery-associated Vibrios.</title>
        <authorList>
            <person name="Kehlet-Delgado H."/>
            <person name="Mueller R.S."/>
        </authorList>
    </citation>
    <scope>NUCLEOTIDE SEQUENCE [LARGE SCALE GENOMIC DNA]</scope>
    <source>
        <strain evidence="1 2">09-121-3</strain>
    </source>
</reference>
<dbReference type="Proteomes" id="UP000576645">
    <property type="component" value="Unassembled WGS sequence"/>
</dbReference>
<proteinExistence type="predicted"/>
<name>A0AAP7DFJ4_9VIBR</name>
<organism evidence="1 2">
    <name type="scientific">Vibrio coralliilyticus</name>
    <dbReference type="NCBI Taxonomy" id="190893"/>
    <lineage>
        <taxon>Bacteria</taxon>
        <taxon>Pseudomonadati</taxon>
        <taxon>Pseudomonadota</taxon>
        <taxon>Gammaproteobacteria</taxon>
        <taxon>Vibrionales</taxon>
        <taxon>Vibrionaceae</taxon>
        <taxon>Vibrio</taxon>
    </lineage>
</organism>
<dbReference type="EMBL" id="VTXP01000035">
    <property type="protein sequence ID" value="NOJ26333.1"/>
    <property type="molecule type" value="Genomic_DNA"/>
</dbReference>
<accession>A0AAP7DFJ4</accession>
<gene>
    <name evidence="1" type="ORF">F0238_26945</name>
</gene>
<dbReference type="RefSeq" id="WP_171354344.1">
    <property type="nucleotide sequence ID" value="NZ_VTXP01000035.1"/>
</dbReference>
<dbReference type="AlphaFoldDB" id="A0AAP7DFJ4"/>
<evidence type="ECO:0000313" key="2">
    <source>
        <dbReference type="Proteomes" id="UP000576645"/>
    </source>
</evidence>